<dbReference type="EMBL" id="JAFHAP010000011">
    <property type="protein sequence ID" value="MBN2910321.1"/>
    <property type="molecule type" value="Genomic_DNA"/>
</dbReference>
<dbReference type="PANTHER" id="PTHR36436">
    <property type="entry name" value="SLL5081 PROTEIN"/>
    <property type="match status" value="1"/>
</dbReference>
<proteinExistence type="predicted"/>
<name>A0ABS2WLC7_9BACL</name>
<keyword evidence="2" id="KW-1185">Reference proteome</keyword>
<evidence type="ECO:0000313" key="2">
    <source>
        <dbReference type="Proteomes" id="UP001177120"/>
    </source>
</evidence>
<accession>A0ABS2WLC7</accession>
<dbReference type="Proteomes" id="UP001177120">
    <property type="component" value="Unassembled WGS sequence"/>
</dbReference>
<reference evidence="1" key="1">
    <citation type="journal article" date="2024" name="Int. J. Syst. Evol. Microbiol.">
        <title>Polycladomyces zharkentensis sp. nov., a novel thermophilic cellulose- and starch-degrading member of the Bacillota from a geothermal aquifer in Kazakhstan.</title>
        <authorList>
            <person name="Mashzhan A."/>
            <person name="Kistaubayeva A."/>
            <person name="Javier-Lopez R."/>
            <person name="Bissenova U."/>
            <person name="Bissenbay A."/>
            <person name="Birkeland N.K."/>
        </authorList>
    </citation>
    <scope>NUCLEOTIDE SEQUENCE</scope>
    <source>
        <strain evidence="1">ZKZ2T</strain>
    </source>
</reference>
<comment type="caution">
    <text evidence="1">The sequence shown here is derived from an EMBL/GenBank/DDBJ whole genome shotgun (WGS) entry which is preliminary data.</text>
</comment>
<dbReference type="RefSeq" id="WP_205496149.1">
    <property type="nucleotide sequence ID" value="NZ_JAFHAP010000011.1"/>
</dbReference>
<dbReference type="SUPFAM" id="SSF103032">
    <property type="entry name" value="Hypothetical protein YwqG"/>
    <property type="match status" value="1"/>
</dbReference>
<dbReference type="Pfam" id="PF09234">
    <property type="entry name" value="DUF1963"/>
    <property type="match status" value="1"/>
</dbReference>
<dbReference type="PANTHER" id="PTHR36436:SF6">
    <property type="entry name" value="SLL5081 PROTEIN"/>
    <property type="match status" value="1"/>
</dbReference>
<sequence length="268" mass="31213">MGKIMNYLTEIMNMKQKALDVIDRSGLPADVCSVLKKDLRYSIQIKTERVKNGESLPIGQTKFGGVPHLPDHIEWPMYHDQYIPFFCQLNLAEIAPWDFENRLPKKGLLYFFDTQEPGEGYNVIYYDGDIQNLKPRYLKDESMIFEWGEPYHECKVSFAPAWMLATYPSAEFDLALERHGIDDSLDVYWKATDELDHLTPDFEHRIFGYPYMGYSGTDDRETLLLEVSSNDEMDLTIWDAGLAQYFMPVTDQKPFCEFDKVERGIYSS</sequence>
<dbReference type="InterPro" id="IPR015315">
    <property type="entry name" value="DUF1963"/>
</dbReference>
<protein>
    <submittedName>
        <fullName evidence="1">DUF1963 domain-containing protein</fullName>
    </submittedName>
</protein>
<evidence type="ECO:0000313" key="1">
    <source>
        <dbReference type="EMBL" id="MBN2910321.1"/>
    </source>
</evidence>
<dbReference type="Gene3D" id="2.30.320.10">
    <property type="entry name" value="YwqG-like"/>
    <property type="match status" value="1"/>
</dbReference>
<dbReference type="InterPro" id="IPR035948">
    <property type="entry name" value="YwqG-like_sf"/>
</dbReference>
<organism evidence="1 2">
    <name type="scientific">Polycladomyces zharkentensis</name>
    <dbReference type="NCBI Taxonomy" id="2807616"/>
    <lineage>
        <taxon>Bacteria</taxon>
        <taxon>Bacillati</taxon>
        <taxon>Bacillota</taxon>
        <taxon>Bacilli</taxon>
        <taxon>Bacillales</taxon>
        <taxon>Thermoactinomycetaceae</taxon>
        <taxon>Polycladomyces</taxon>
    </lineage>
</organism>
<gene>
    <name evidence="1" type="ORF">JQC72_12520</name>
</gene>